<reference evidence="1 2" key="1">
    <citation type="journal article" date="2022" name="Nat. Plants">
        <title>Genomes of leafy and leafless Platanthera orchids illuminate the evolution of mycoheterotrophy.</title>
        <authorList>
            <person name="Li M.H."/>
            <person name="Liu K.W."/>
            <person name="Li Z."/>
            <person name="Lu H.C."/>
            <person name="Ye Q.L."/>
            <person name="Zhang D."/>
            <person name="Wang J.Y."/>
            <person name="Li Y.F."/>
            <person name="Zhong Z.M."/>
            <person name="Liu X."/>
            <person name="Yu X."/>
            <person name="Liu D.K."/>
            <person name="Tu X.D."/>
            <person name="Liu B."/>
            <person name="Hao Y."/>
            <person name="Liao X.Y."/>
            <person name="Jiang Y.T."/>
            <person name="Sun W.H."/>
            <person name="Chen J."/>
            <person name="Chen Y.Q."/>
            <person name="Ai Y."/>
            <person name="Zhai J.W."/>
            <person name="Wu S.S."/>
            <person name="Zhou Z."/>
            <person name="Hsiao Y.Y."/>
            <person name="Wu W.L."/>
            <person name="Chen Y.Y."/>
            <person name="Lin Y.F."/>
            <person name="Hsu J.L."/>
            <person name="Li C.Y."/>
            <person name="Wang Z.W."/>
            <person name="Zhao X."/>
            <person name="Zhong W.Y."/>
            <person name="Ma X.K."/>
            <person name="Ma L."/>
            <person name="Huang J."/>
            <person name="Chen G.Z."/>
            <person name="Huang M.Z."/>
            <person name="Huang L."/>
            <person name="Peng D.H."/>
            <person name="Luo Y.B."/>
            <person name="Zou S.Q."/>
            <person name="Chen S.P."/>
            <person name="Lan S."/>
            <person name="Tsai W.C."/>
            <person name="Van de Peer Y."/>
            <person name="Liu Z.J."/>
        </authorList>
    </citation>
    <scope>NUCLEOTIDE SEQUENCE [LARGE SCALE GENOMIC DNA]</scope>
    <source>
        <strain evidence="1">Lor288</strain>
    </source>
</reference>
<sequence length="116" mass="12824">MGGSSSRSPSISHASVGGQLYVSLKMEYFKIGDELIPHVFGSVPIIGSWDPARAVRHQTLHFLFLLKPDERDEPCVVEEGPDRLLTRGNLEGDARAAIFRPPELGNNAIPEYKIRP</sequence>
<protein>
    <submittedName>
        <fullName evidence="1">6-phosphofructo-2-kinase/fructose-2, 6-bisphosphatase</fullName>
    </submittedName>
</protein>
<organism evidence="1 2">
    <name type="scientific">Platanthera guangdongensis</name>
    <dbReference type="NCBI Taxonomy" id="2320717"/>
    <lineage>
        <taxon>Eukaryota</taxon>
        <taxon>Viridiplantae</taxon>
        <taxon>Streptophyta</taxon>
        <taxon>Embryophyta</taxon>
        <taxon>Tracheophyta</taxon>
        <taxon>Spermatophyta</taxon>
        <taxon>Magnoliopsida</taxon>
        <taxon>Liliopsida</taxon>
        <taxon>Asparagales</taxon>
        <taxon>Orchidaceae</taxon>
        <taxon>Orchidoideae</taxon>
        <taxon>Orchideae</taxon>
        <taxon>Orchidinae</taxon>
        <taxon>Platanthera</taxon>
    </lineage>
</organism>
<accession>A0ABR2M990</accession>
<dbReference type="InterPro" id="IPR013784">
    <property type="entry name" value="Carb-bd-like_fold"/>
</dbReference>
<dbReference type="SUPFAM" id="SSF49452">
    <property type="entry name" value="Starch-binding domain-like"/>
    <property type="match status" value="1"/>
</dbReference>
<evidence type="ECO:0000313" key="1">
    <source>
        <dbReference type="EMBL" id="KAK8960480.1"/>
    </source>
</evidence>
<proteinExistence type="predicted"/>
<keyword evidence="2" id="KW-1185">Reference proteome</keyword>
<dbReference type="EMBL" id="JBBWWR010000010">
    <property type="protein sequence ID" value="KAK8960480.1"/>
    <property type="molecule type" value="Genomic_DNA"/>
</dbReference>
<dbReference type="Proteomes" id="UP001412067">
    <property type="component" value="Unassembled WGS sequence"/>
</dbReference>
<name>A0ABR2M990_9ASPA</name>
<comment type="caution">
    <text evidence="1">The sequence shown here is derived from an EMBL/GenBank/DDBJ whole genome shotgun (WGS) entry which is preliminary data.</text>
</comment>
<evidence type="ECO:0000313" key="2">
    <source>
        <dbReference type="Proteomes" id="UP001412067"/>
    </source>
</evidence>
<gene>
    <name evidence="1" type="primary">FKFBP</name>
    <name evidence="1" type="ORF">KSP40_PGU016429</name>
</gene>